<organism evidence="8 9">
    <name type="scientific">Muribaculum gordoncarteri</name>
    <dbReference type="NCBI Taxonomy" id="2530390"/>
    <lineage>
        <taxon>Bacteria</taxon>
        <taxon>Pseudomonadati</taxon>
        <taxon>Bacteroidota</taxon>
        <taxon>Bacteroidia</taxon>
        <taxon>Bacteroidales</taxon>
        <taxon>Muribaculaceae</taxon>
        <taxon>Muribaculum</taxon>
    </lineage>
</organism>
<keyword evidence="6" id="KW-0998">Cell outer membrane</keyword>
<keyword evidence="3" id="KW-0732">Signal</keyword>
<dbReference type="Gene3D" id="2.60.40.2100">
    <property type="match status" value="1"/>
</dbReference>
<dbReference type="EMBL" id="CP039393">
    <property type="protein sequence ID" value="QCD36735.1"/>
    <property type="molecule type" value="Genomic_DNA"/>
</dbReference>
<evidence type="ECO:0000256" key="3">
    <source>
        <dbReference type="ARBA" id="ARBA00022729"/>
    </source>
</evidence>
<protein>
    <recommendedName>
        <fullName evidence="10">FimB/Mfa2 family fimbrial subunit</fullName>
    </recommendedName>
</protein>
<evidence type="ECO:0000256" key="1">
    <source>
        <dbReference type="ARBA" id="ARBA00004442"/>
    </source>
</evidence>
<evidence type="ECO:0000256" key="2">
    <source>
        <dbReference type="ARBA" id="ARBA00007248"/>
    </source>
</evidence>
<dbReference type="PROSITE" id="PS51257">
    <property type="entry name" value="PROKAR_LIPOPROTEIN"/>
    <property type="match status" value="1"/>
</dbReference>
<comment type="subcellular location">
    <subcellularLocation>
        <location evidence="1">Cell outer membrane</location>
    </subcellularLocation>
</comment>
<dbReference type="GO" id="GO:0009279">
    <property type="term" value="C:cell outer membrane"/>
    <property type="evidence" value="ECO:0007669"/>
    <property type="project" value="UniProtKB-SubCell"/>
</dbReference>
<dbReference type="KEGG" id="mgod:E7746_13030"/>
<dbReference type="Pfam" id="PF08842">
    <property type="entry name" value="Mfa2"/>
    <property type="match status" value="1"/>
</dbReference>
<evidence type="ECO:0000256" key="5">
    <source>
        <dbReference type="ARBA" id="ARBA00023139"/>
    </source>
</evidence>
<evidence type="ECO:0000256" key="6">
    <source>
        <dbReference type="ARBA" id="ARBA00023237"/>
    </source>
</evidence>
<gene>
    <name evidence="8" type="ORF">E7746_13030</name>
</gene>
<dbReference type="Proteomes" id="UP000297031">
    <property type="component" value="Chromosome"/>
</dbReference>
<name>A0A4P7VR93_9BACT</name>
<keyword evidence="7" id="KW-0449">Lipoprotein</keyword>
<dbReference type="Gene3D" id="2.60.40.2090">
    <property type="match status" value="1"/>
</dbReference>
<dbReference type="OrthoDB" id="1099819at2"/>
<dbReference type="RefSeq" id="WP_136411080.1">
    <property type="nucleotide sequence ID" value="NZ_CP039393.1"/>
</dbReference>
<reference evidence="8 9" key="1">
    <citation type="submission" date="2019-02" db="EMBL/GenBank/DDBJ databases">
        <title>Isolation and identification of novel species under the genus Muribaculum.</title>
        <authorList>
            <person name="Miyake S."/>
            <person name="Ding Y."/>
            <person name="Low A."/>
            <person name="Soh M."/>
            <person name="Seedorf H."/>
        </authorList>
    </citation>
    <scope>NUCLEOTIDE SEQUENCE [LARGE SCALE GENOMIC DNA]</scope>
    <source>
        <strain evidence="8 9">TLL-A4</strain>
    </source>
</reference>
<evidence type="ECO:0008006" key="10">
    <source>
        <dbReference type="Google" id="ProtNLM"/>
    </source>
</evidence>
<accession>A0A4P7VR93</accession>
<dbReference type="AlphaFoldDB" id="A0A4P7VR93"/>
<sequence>MKLTCIRHLTGIITLLWGVIALGSLSSCDSAIYDDEGDCSVHYRVTFTYDMNMKWANAFPHEVKSVTLYIYDSNGQLVMSKTDNSAALASPDYFMDVEVLPGKYDLLVWATGKSPVDNPTAFEVASAAPGSAMNTLGAKMPLDGTADAGLYVDRDIVPLYHGIMRGVDFPDTYGNVTLGPVSLTKDTNVMQVLLQNTDGTTMNADDFSFYITAANNELDYLNKVVSTTQFSYRPWAMTLTSASLDKPEAQAASKAPARAQTEANGILAELSTGRLIDTRTPRLVVRRNSDGEDIISINLIQYLLMVKGEYNRQMSDQEYLDRNDNYSLMFFVDDNRNWYIAGGVYINGWRIVPPQDTEL</sequence>
<proteinExistence type="inferred from homology"/>
<evidence type="ECO:0000313" key="8">
    <source>
        <dbReference type="EMBL" id="QCD36735.1"/>
    </source>
</evidence>
<keyword evidence="4" id="KW-0472">Membrane</keyword>
<evidence type="ECO:0000256" key="4">
    <source>
        <dbReference type="ARBA" id="ARBA00023136"/>
    </source>
</evidence>
<comment type="similarity">
    <text evidence="2">Belongs to the bacteroidetes fimbrillin superfamily. FimB/Mfa2 family.</text>
</comment>
<evidence type="ECO:0000256" key="7">
    <source>
        <dbReference type="ARBA" id="ARBA00023288"/>
    </source>
</evidence>
<dbReference type="InterPro" id="IPR014941">
    <property type="entry name" value="FimB/Mfa2/Mfa3"/>
</dbReference>
<keyword evidence="5" id="KW-0564">Palmitate</keyword>
<evidence type="ECO:0000313" key="9">
    <source>
        <dbReference type="Proteomes" id="UP000297031"/>
    </source>
</evidence>
<keyword evidence="9" id="KW-1185">Reference proteome</keyword>